<accession>A0A1H6YPS9</accession>
<dbReference type="EMBL" id="FNZK01000007">
    <property type="protein sequence ID" value="SEJ43291.1"/>
    <property type="molecule type" value="Genomic_DNA"/>
</dbReference>
<dbReference type="Pfam" id="PF06965">
    <property type="entry name" value="Na_H_antiport_1"/>
    <property type="match status" value="1"/>
</dbReference>
<organism evidence="10 11">
    <name type="scientific">Propionispira arboris</name>
    <dbReference type="NCBI Taxonomy" id="84035"/>
    <lineage>
        <taxon>Bacteria</taxon>
        <taxon>Bacillati</taxon>
        <taxon>Bacillota</taxon>
        <taxon>Negativicutes</taxon>
        <taxon>Selenomonadales</taxon>
        <taxon>Selenomonadaceae</taxon>
        <taxon>Propionispira</taxon>
    </lineage>
</organism>
<evidence type="ECO:0000256" key="2">
    <source>
        <dbReference type="ARBA" id="ARBA00022449"/>
    </source>
</evidence>
<evidence type="ECO:0000256" key="7">
    <source>
        <dbReference type="ARBA" id="ARBA00023136"/>
    </source>
</evidence>
<comment type="subcellular location">
    <subcellularLocation>
        <location evidence="1">Cell inner membrane</location>
        <topology evidence="1">Multi-pass membrane protein</topology>
    </subcellularLocation>
    <subcellularLocation>
        <location evidence="9">Cell membrane</location>
        <topology evidence="9">Multi-pass membrane protein</topology>
    </subcellularLocation>
</comment>
<evidence type="ECO:0000256" key="8">
    <source>
        <dbReference type="ARBA" id="ARBA00023201"/>
    </source>
</evidence>
<dbReference type="NCBIfam" id="NF007111">
    <property type="entry name" value="PRK09560.1"/>
    <property type="match status" value="1"/>
</dbReference>
<comment type="function">
    <text evidence="9">Na(+)/H(+) antiporter that extrudes sodium in exchange for external protons.</text>
</comment>
<keyword evidence="6 9" id="KW-0915">Sodium</keyword>
<dbReference type="InterPro" id="IPR023171">
    <property type="entry name" value="Na/H_antiporter_dom_sf"/>
</dbReference>
<dbReference type="Gene3D" id="1.20.1530.10">
    <property type="entry name" value="Na+/H+ antiporter like domain"/>
    <property type="match status" value="1"/>
</dbReference>
<dbReference type="Proteomes" id="UP000199662">
    <property type="component" value="Unassembled WGS sequence"/>
</dbReference>
<evidence type="ECO:0000256" key="6">
    <source>
        <dbReference type="ARBA" id="ARBA00023053"/>
    </source>
</evidence>
<keyword evidence="5 9" id="KW-1133">Transmembrane helix</keyword>
<reference evidence="10 11" key="1">
    <citation type="submission" date="2016-10" db="EMBL/GenBank/DDBJ databases">
        <authorList>
            <person name="de Groot N.N."/>
        </authorList>
    </citation>
    <scope>NUCLEOTIDE SEQUENCE [LARGE SCALE GENOMIC DNA]</scope>
    <source>
        <strain evidence="10 11">DSM 2179</strain>
    </source>
</reference>
<comment type="similarity">
    <text evidence="9">Belongs to the NhaA Na(+)/H(+) (TC 2.A.33) antiporter family.</text>
</comment>
<dbReference type="InterPro" id="IPR004670">
    <property type="entry name" value="NhaA"/>
</dbReference>
<dbReference type="GO" id="GO:0005886">
    <property type="term" value="C:plasma membrane"/>
    <property type="evidence" value="ECO:0007669"/>
    <property type="project" value="UniProtKB-SubCell"/>
</dbReference>
<keyword evidence="2 9" id="KW-0050">Antiport</keyword>
<sequence>MRKKTNHIVIERVKQLTDAFINFFQYETLSSSLLFFCAVLAMIIANSSFLVSYETLLHKIVTVGIRDLSLSMSVLHWINDGLMAVFFFVIGMEIKREFLFGDLKSLSATILPIVAALGGMIFPALIYIGVNWNEPTMGGWGIPMATDIAFSLGVLAFAAGNAPRSIAIFLTALAIVDDLGAIIVIALFYTNEISWLALLTGGVSLCVAALLNRWKVRFISCYIVCGIIAWYAFLQAGIHPTIAGVLLGLLIPAEGAHSMLHKLETALVKWSSYLIMPLFALGNAGVTIDGGAFSNIFTPVSLGILLGLCIGKPLGIFASVYVLIKLKLIKMPEKLGFGHFLGAGSLGGIGFTMSLFIAFLAFSDPHILTTAKLSIVCASLLSGLIGAVIFKIISAKNNVVE</sequence>
<evidence type="ECO:0000256" key="3">
    <source>
        <dbReference type="ARBA" id="ARBA00022475"/>
    </source>
</evidence>
<evidence type="ECO:0000256" key="5">
    <source>
        <dbReference type="ARBA" id="ARBA00022989"/>
    </source>
</evidence>
<keyword evidence="7 9" id="KW-0472">Membrane</keyword>
<name>A0A1H6YPS9_9FIRM</name>
<evidence type="ECO:0000256" key="1">
    <source>
        <dbReference type="ARBA" id="ARBA00004429"/>
    </source>
</evidence>
<feature type="transmembrane region" description="Helical" evidence="9">
    <location>
        <begin position="272"/>
        <end position="294"/>
    </location>
</feature>
<feature type="transmembrane region" description="Helical" evidence="9">
    <location>
        <begin position="373"/>
        <end position="393"/>
    </location>
</feature>
<dbReference type="NCBIfam" id="TIGR00773">
    <property type="entry name" value="NhaA"/>
    <property type="match status" value="1"/>
</dbReference>
<dbReference type="STRING" id="84035.SAMN05660742_107127"/>
<keyword evidence="9" id="KW-0813">Transport</keyword>
<feature type="transmembrane region" description="Helical" evidence="9">
    <location>
        <begin position="300"/>
        <end position="324"/>
    </location>
</feature>
<evidence type="ECO:0000313" key="11">
    <source>
        <dbReference type="Proteomes" id="UP000199662"/>
    </source>
</evidence>
<feature type="transmembrane region" description="Helical" evidence="9">
    <location>
        <begin position="218"/>
        <end position="236"/>
    </location>
</feature>
<feature type="transmembrane region" description="Helical" evidence="9">
    <location>
        <begin position="166"/>
        <end position="187"/>
    </location>
</feature>
<evidence type="ECO:0000256" key="4">
    <source>
        <dbReference type="ARBA" id="ARBA00022692"/>
    </source>
</evidence>
<keyword evidence="8 9" id="KW-0739">Sodium transport</keyword>
<protein>
    <recommendedName>
        <fullName evidence="9">Na(+)/H(+) antiporter NhaA</fullName>
    </recommendedName>
    <alternativeName>
        <fullName evidence="9">Sodium/proton antiporter NhaA</fullName>
    </alternativeName>
</protein>
<gene>
    <name evidence="9" type="primary">nhaA</name>
    <name evidence="10" type="ORF">SAMN05660742_107127</name>
</gene>
<feature type="transmembrane region" description="Helical" evidence="9">
    <location>
        <begin position="336"/>
        <end position="361"/>
    </location>
</feature>
<dbReference type="HAMAP" id="MF_01844">
    <property type="entry name" value="NhaA"/>
    <property type="match status" value="1"/>
</dbReference>
<feature type="transmembrane region" description="Helical" evidence="9">
    <location>
        <begin position="33"/>
        <end position="53"/>
    </location>
</feature>
<dbReference type="GO" id="GO:0015385">
    <property type="term" value="F:sodium:proton antiporter activity"/>
    <property type="evidence" value="ECO:0007669"/>
    <property type="project" value="UniProtKB-UniRule"/>
</dbReference>
<feature type="transmembrane region" description="Helical" evidence="9">
    <location>
        <begin position="140"/>
        <end position="159"/>
    </location>
</feature>
<feature type="transmembrane region" description="Helical" evidence="9">
    <location>
        <begin position="73"/>
        <end position="94"/>
    </location>
</feature>
<keyword evidence="9" id="KW-0406">Ion transport</keyword>
<feature type="transmembrane region" description="Helical" evidence="9">
    <location>
        <begin position="193"/>
        <end position="211"/>
    </location>
</feature>
<dbReference type="PANTHER" id="PTHR30341:SF0">
    <property type="entry name" value="NA(+)_H(+) ANTIPORTER NHAA"/>
    <property type="match status" value="1"/>
</dbReference>
<dbReference type="AlphaFoldDB" id="A0A1H6YPS9"/>
<comment type="catalytic activity">
    <reaction evidence="9">
        <text>Na(+)(in) + 2 H(+)(out) = Na(+)(out) + 2 H(+)(in)</text>
        <dbReference type="Rhea" id="RHEA:29251"/>
        <dbReference type="ChEBI" id="CHEBI:15378"/>
        <dbReference type="ChEBI" id="CHEBI:29101"/>
    </reaction>
</comment>
<dbReference type="PANTHER" id="PTHR30341">
    <property type="entry name" value="SODIUM ION/PROTON ANTIPORTER NHAA-RELATED"/>
    <property type="match status" value="1"/>
</dbReference>
<proteinExistence type="inferred from homology"/>
<dbReference type="RefSeq" id="WP_091830981.1">
    <property type="nucleotide sequence ID" value="NZ_FNZK01000007.1"/>
</dbReference>
<keyword evidence="4 9" id="KW-0812">Transmembrane</keyword>
<feature type="transmembrane region" description="Helical" evidence="9">
    <location>
        <begin position="106"/>
        <end position="128"/>
    </location>
</feature>
<evidence type="ECO:0000256" key="9">
    <source>
        <dbReference type="HAMAP-Rule" id="MF_01844"/>
    </source>
</evidence>
<evidence type="ECO:0000313" key="10">
    <source>
        <dbReference type="EMBL" id="SEJ43291.1"/>
    </source>
</evidence>
<keyword evidence="3 9" id="KW-1003">Cell membrane</keyword>
<keyword evidence="11" id="KW-1185">Reference proteome</keyword>
<dbReference type="GO" id="GO:0006885">
    <property type="term" value="P:regulation of pH"/>
    <property type="evidence" value="ECO:0007669"/>
    <property type="project" value="UniProtKB-UniRule"/>
</dbReference>